<comment type="subcellular location">
    <subcellularLocation>
        <location evidence="1">Nucleus</location>
    </subcellularLocation>
</comment>
<evidence type="ECO:0000256" key="3">
    <source>
        <dbReference type="ARBA" id="ARBA00022448"/>
    </source>
</evidence>
<comment type="caution">
    <text evidence="6">The sequence shown here is derived from an EMBL/GenBank/DDBJ whole genome shotgun (WGS) entry which is preliminary data.</text>
</comment>
<evidence type="ECO:0000256" key="5">
    <source>
        <dbReference type="SAM" id="MobiDB-lite"/>
    </source>
</evidence>
<reference evidence="6" key="1">
    <citation type="journal article" date="2020" name="Fungal Divers.">
        <title>Resolving the Mortierellaceae phylogeny through synthesis of multi-gene phylogenetics and phylogenomics.</title>
        <authorList>
            <person name="Vandepol N."/>
            <person name="Liber J."/>
            <person name="Desiro A."/>
            <person name="Na H."/>
            <person name="Kennedy M."/>
            <person name="Barry K."/>
            <person name="Grigoriev I.V."/>
            <person name="Miller A.N."/>
            <person name="O'Donnell K."/>
            <person name="Stajich J.E."/>
            <person name="Bonito G."/>
        </authorList>
    </citation>
    <scope>NUCLEOTIDE SEQUENCE</scope>
    <source>
        <strain evidence="6">NVP1</strain>
    </source>
</reference>
<feature type="compositionally biased region" description="Low complexity" evidence="5">
    <location>
        <begin position="36"/>
        <end position="53"/>
    </location>
</feature>
<accession>A0A9P5SUY4</accession>
<dbReference type="Gene3D" id="2.130.10.10">
    <property type="entry name" value="YVTN repeat-like/Quinoprotein amine dehydrogenase"/>
    <property type="match status" value="1"/>
</dbReference>
<dbReference type="GO" id="GO:0017056">
    <property type="term" value="F:structural constituent of nuclear pore"/>
    <property type="evidence" value="ECO:0007669"/>
    <property type="project" value="InterPro"/>
</dbReference>
<dbReference type="InterPro" id="IPR037624">
    <property type="entry name" value="Nup133-like"/>
</dbReference>
<evidence type="ECO:0000313" key="7">
    <source>
        <dbReference type="Proteomes" id="UP000696485"/>
    </source>
</evidence>
<dbReference type="Gene3D" id="1.20.58.1380">
    <property type="match status" value="1"/>
</dbReference>
<comment type="similarity">
    <text evidence="2">Belongs to the nucleoporin Nup133 family.</text>
</comment>
<sequence length="1271" mass="143093">MFAARAPKAALGAKGTISKLNGPRPEQPHSHHHNISSPKASKSTHTSSTSLSSTLVVNHAPAWRTLQEDQDETMHAEKASHSFAVGDDSLYYNTRKTIVALFGPLPREVEEALAKTDFYSEPMTAKVDVDAGYGVVLSKSKCYIWAVQKSATYRTPPPCYTLPMPPNSLQSIEASVVLPSVTITNSDDHYSGLLACSPDGTCWYWDNIELSVSNSDKHVDAKINLMQDDHISHVESAGPMGYYFATKQAQVHQITVKKQYGAAYLVAKQLSAQAGGKIATIFNMIGMGQAPDTTQKMVSLTSGPKLHDPHGRWELFSMTRRSLIKWQLPRSGDPAFEVDIPLSDQITEKVILDLSLRSAFGRSPNVRLLDVKYIRNGKLLVLASFFESHIQDDKTPLTYGLITLSSQYGKEYEIDSIKYIRRATEEDPRPEAAPKLVVPHGGPRVFIITPVSVMIKSTEAGSDFEEILPLSNDRIIGYGSEDWRQRSQQSIDESEREISLVCRKSGLLGINVGIDNAPNMTIEPETEEEYVTTQLLAKLEQAVYYGNKQYNPISFDLTLYKEGDLNKASLKVNEEILNSHSGHLSLTGDMTTRLRERFLKAQSIIDSINRYKMLGFLSLDTRFKLCSSAEKLSAASVLWRQYQLGLASKERSKESKALLKQVLRDAVDLIDHKLAETKADDLATLFLKYDVEKLGILLSNLHLAAGKLKNVSDSLREELTRDINSLIILSLQNAWNYRVKNINKYNLKDGGYNVEPWTANGHLINALTAQYRRTLAACKASQASNGSSMDIDGTETEFEFTHVDSELKDQLYDLADVALQANSDRLAYLENLPLSADNEVSKSQADKDYENAKLALLGPLVGFKDTQPAKKLAEKYNDFSTLVRLCKGDRAMLEEYISRYQQHFADALFKYYIDQNQLSTLMEHGDQHSVLFTSFLDKTGHDDLAWLHDIKIKRYAEACHKVGRVARQEKNLDHRETALSLSKLLLLAEDHTDPYLLSSLDSGNGVLAALDQDLEFATIQKLVTDEWGNVVRGIETLEYKAEMVVDNCGSSLLVEQPNLREALMKSARTLLDREVLGSEDLLDILMVQQKREIENMDVADVALGICMNAADIPDNRRDQALADVWRRIYLDGSEEDAFWKLSEANDIEVREKLMHTWMARAYSSIYAAGGTKDDWLLDPEFGKCSLKEEVFRERFQGGSRSYKLMMQDYERENTELERRIRQGDLLKKWRRCKEIVVENAKEAERDLKESLAEVEVQEEGRDVEMEEDEDL</sequence>
<feature type="compositionally biased region" description="Low complexity" evidence="5">
    <location>
        <begin position="1"/>
        <end position="15"/>
    </location>
</feature>
<dbReference type="GO" id="GO:0031080">
    <property type="term" value="C:nuclear pore outer ring"/>
    <property type="evidence" value="ECO:0007669"/>
    <property type="project" value="TreeGrafter"/>
</dbReference>
<evidence type="ECO:0000256" key="1">
    <source>
        <dbReference type="ARBA" id="ARBA00004123"/>
    </source>
</evidence>
<dbReference type="SUPFAM" id="SSF117289">
    <property type="entry name" value="Nucleoporin domain"/>
    <property type="match status" value="1"/>
</dbReference>
<keyword evidence="7" id="KW-1185">Reference proteome</keyword>
<evidence type="ECO:0000313" key="6">
    <source>
        <dbReference type="EMBL" id="KAF9335912.1"/>
    </source>
</evidence>
<keyword evidence="4" id="KW-0539">Nucleus</keyword>
<dbReference type="EMBL" id="JAAAUY010000081">
    <property type="protein sequence ID" value="KAF9335912.1"/>
    <property type="molecule type" value="Genomic_DNA"/>
</dbReference>
<dbReference type="InterPro" id="IPR015943">
    <property type="entry name" value="WD40/YVTN_repeat-like_dom_sf"/>
</dbReference>
<organism evidence="6 7">
    <name type="scientific">Podila minutissima</name>
    <dbReference type="NCBI Taxonomy" id="64525"/>
    <lineage>
        <taxon>Eukaryota</taxon>
        <taxon>Fungi</taxon>
        <taxon>Fungi incertae sedis</taxon>
        <taxon>Mucoromycota</taxon>
        <taxon>Mortierellomycotina</taxon>
        <taxon>Mortierellomycetes</taxon>
        <taxon>Mortierellales</taxon>
        <taxon>Mortierellaceae</taxon>
        <taxon>Podila</taxon>
    </lineage>
</organism>
<protein>
    <submittedName>
        <fullName evidence="6">Uncharacterized protein</fullName>
    </submittedName>
</protein>
<dbReference type="GO" id="GO:0006606">
    <property type="term" value="P:protein import into nucleus"/>
    <property type="evidence" value="ECO:0007669"/>
    <property type="project" value="TreeGrafter"/>
</dbReference>
<feature type="region of interest" description="Disordered" evidence="5">
    <location>
        <begin position="1251"/>
        <end position="1271"/>
    </location>
</feature>
<evidence type="ECO:0000256" key="2">
    <source>
        <dbReference type="ARBA" id="ARBA00005569"/>
    </source>
</evidence>
<dbReference type="GO" id="GO:0000972">
    <property type="term" value="P:transcription-dependent tethering of RNA polymerase II gene DNA at nuclear periphery"/>
    <property type="evidence" value="ECO:0007669"/>
    <property type="project" value="TreeGrafter"/>
</dbReference>
<evidence type="ECO:0000256" key="4">
    <source>
        <dbReference type="ARBA" id="ARBA00023242"/>
    </source>
</evidence>
<dbReference type="GO" id="GO:0016973">
    <property type="term" value="P:poly(A)+ mRNA export from nucleus"/>
    <property type="evidence" value="ECO:0007669"/>
    <property type="project" value="TreeGrafter"/>
</dbReference>
<feature type="region of interest" description="Disordered" evidence="5">
    <location>
        <begin position="1"/>
        <end position="53"/>
    </location>
</feature>
<gene>
    <name evidence="6" type="ORF">BG006_010337</name>
</gene>
<name>A0A9P5SUY4_9FUNG</name>
<keyword evidence="3" id="KW-0813">Transport</keyword>
<dbReference type="PANTHER" id="PTHR13405">
    <property type="entry name" value="NUCLEAR PORE COMPLEX PROTEIN NUP133"/>
    <property type="match status" value="1"/>
</dbReference>
<proteinExistence type="inferred from homology"/>
<dbReference type="PANTHER" id="PTHR13405:SF11">
    <property type="entry name" value="NUCLEAR PORE COMPLEX PROTEIN NUP133"/>
    <property type="match status" value="1"/>
</dbReference>
<dbReference type="AlphaFoldDB" id="A0A9P5SUY4"/>
<dbReference type="Proteomes" id="UP000696485">
    <property type="component" value="Unassembled WGS sequence"/>
</dbReference>